<feature type="transmembrane region" description="Helical" evidence="5">
    <location>
        <begin position="165"/>
        <end position="182"/>
    </location>
</feature>
<dbReference type="RefSeq" id="WP_081161925.1">
    <property type="nucleotide sequence ID" value="NZ_LWBP01000041.1"/>
</dbReference>
<dbReference type="InterPro" id="IPR004837">
    <property type="entry name" value="NaCa_Exmemb"/>
</dbReference>
<dbReference type="InterPro" id="IPR004481">
    <property type="entry name" value="K/Na/Ca-exchanger"/>
</dbReference>
<keyword evidence="4 5" id="KW-0472">Membrane</keyword>
<evidence type="ECO:0000259" key="6">
    <source>
        <dbReference type="Pfam" id="PF01699"/>
    </source>
</evidence>
<feature type="transmembrane region" description="Helical" evidence="5">
    <location>
        <begin position="6"/>
        <end position="23"/>
    </location>
</feature>
<keyword evidence="3 5" id="KW-1133">Transmembrane helix</keyword>
<organism evidence="7 8">
    <name type="scientific">Niastella populi</name>
    <dbReference type="NCBI Taxonomy" id="550983"/>
    <lineage>
        <taxon>Bacteria</taxon>
        <taxon>Pseudomonadati</taxon>
        <taxon>Bacteroidota</taxon>
        <taxon>Chitinophagia</taxon>
        <taxon>Chitinophagales</taxon>
        <taxon>Chitinophagaceae</taxon>
        <taxon>Niastella</taxon>
    </lineage>
</organism>
<feature type="domain" description="Sodium/calcium exchanger membrane region" evidence="6">
    <location>
        <begin position="4"/>
        <end position="146"/>
    </location>
</feature>
<dbReference type="GO" id="GO:0005262">
    <property type="term" value="F:calcium channel activity"/>
    <property type="evidence" value="ECO:0007669"/>
    <property type="project" value="TreeGrafter"/>
</dbReference>
<gene>
    <name evidence="7" type="ORF">A4R26_33395</name>
</gene>
<dbReference type="PANTHER" id="PTHR10846:SF8">
    <property type="entry name" value="INNER MEMBRANE PROTEIN YRBG"/>
    <property type="match status" value="1"/>
</dbReference>
<feature type="transmembrane region" description="Helical" evidence="5">
    <location>
        <begin position="32"/>
        <end position="51"/>
    </location>
</feature>
<feature type="transmembrane region" description="Helical" evidence="5">
    <location>
        <begin position="126"/>
        <end position="144"/>
    </location>
</feature>
<dbReference type="EMBL" id="LWBP01000041">
    <property type="protein sequence ID" value="OQP67494.1"/>
    <property type="molecule type" value="Genomic_DNA"/>
</dbReference>
<name>A0A1V9GAC4_9BACT</name>
<proteinExistence type="predicted"/>
<evidence type="ECO:0000256" key="3">
    <source>
        <dbReference type="ARBA" id="ARBA00022989"/>
    </source>
</evidence>
<comment type="subcellular location">
    <subcellularLocation>
        <location evidence="1">Membrane</location>
        <topology evidence="1">Multi-pass membrane protein</topology>
    </subcellularLocation>
</comment>
<evidence type="ECO:0000256" key="1">
    <source>
        <dbReference type="ARBA" id="ARBA00004141"/>
    </source>
</evidence>
<feature type="transmembrane region" description="Helical" evidence="5">
    <location>
        <begin position="236"/>
        <end position="257"/>
    </location>
</feature>
<dbReference type="InterPro" id="IPR044880">
    <property type="entry name" value="NCX_ion-bd_dom_sf"/>
</dbReference>
<comment type="caution">
    <text evidence="7">The sequence shown here is derived from an EMBL/GenBank/DDBJ whole genome shotgun (WGS) entry which is preliminary data.</text>
</comment>
<feature type="transmembrane region" description="Helical" evidence="5">
    <location>
        <begin position="289"/>
        <end position="308"/>
    </location>
</feature>
<dbReference type="Pfam" id="PF01699">
    <property type="entry name" value="Na_Ca_ex"/>
    <property type="match status" value="2"/>
</dbReference>
<evidence type="ECO:0000313" key="8">
    <source>
        <dbReference type="Proteomes" id="UP000192276"/>
    </source>
</evidence>
<sequence>MVIHFVIFLIALFVLIVAARFFTKAAEELGKWLSFPSFVIGIFIVGIGTSLPELISGVLSVSRGVSEIVPGNIIGANISNLLLVTGFAVALSRKPISLGSMYIYIDLHFLLGSFFMFYIIAYDGLITWQEAIMGILVFIVYSFYLIKGGTQSETPDEKQKIPFPVKSAIILVLAAVGIYFGAEYTVQAIQGIARGLQVPESIVALTVLSVGTTLPELAVNITAIKQGKAEMAIGNILGSCIFNTLVIPSTASLIGVIKVPKELLSFSLPVMAGTGLLFYLLTQDKRISVWEGLMFVMIYVLFIIKIAMP</sequence>
<reference evidence="8" key="1">
    <citation type="submission" date="2016-04" db="EMBL/GenBank/DDBJ databases">
        <authorList>
            <person name="Chen L."/>
            <person name="Zhuang W."/>
            <person name="Wang G."/>
        </authorList>
    </citation>
    <scope>NUCLEOTIDE SEQUENCE [LARGE SCALE GENOMIC DNA]</scope>
    <source>
        <strain evidence="8">208</strain>
    </source>
</reference>
<dbReference type="GO" id="GO:0005886">
    <property type="term" value="C:plasma membrane"/>
    <property type="evidence" value="ECO:0007669"/>
    <property type="project" value="TreeGrafter"/>
</dbReference>
<dbReference type="AlphaFoldDB" id="A0A1V9GAC4"/>
<evidence type="ECO:0000256" key="4">
    <source>
        <dbReference type="ARBA" id="ARBA00023136"/>
    </source>
</evidence>
<dbReference type="GO" id="GO:0008273">
    <property type="term" value="F:calcium, potassium:sodium antiporter activity"/>
    <property type="evidence" value="ECO:0007669"/>
    <property type="project" value="TreeGrafter"/>
</dbReference>
<dbReference type="OrthoDB" id="9794225at2"/>
<dbReference type="GO" id="GO:0006874">
    <property type="term" value="P:intracellular calcium ion homeostasis"/>
    <property type="evidence" value="ECO:0007669"/>
    <property type="project" value="TreeGrafter"/>
</dbReference>
<evidence type="ECO:0000313" key="7">
    <source>
        <dbReference type="EMBL" id="OQP67494.1"/>
    </source>
</evidence>
<keyword evidence="8" id="KW-1185">Reference proteome</keyword>
<dbReference type="Gene3D" id="1.20.1420.30">
    <property type="entry name" value="NCX, central ion-binding region"/>
    <property type="match status" value="1"/>
</dbReference>
<dbReference type="PANTHER" id="PTHR10846">
    <property type="entry name" value="SODIUM/POTASSIUM/CALCIUM EXCHANGER"/>
    <property type="match status" value="1"/>
</dbReference>
<dbReference type="STRING" id="550983.A4R26_33395"/>
<feature type="transmembrane region" description="Helical" evidence="5">
    <location>
        <begin position="202"/>
        <end position="224"/>
    </location>
</feature>
<feature type="transmembrane region" description="Helical" evidence="5">
    <location>
        <begin position="263"/>
        <end position="282"/>
    </location>
</feature>
<feature type="transmembrane region" description="Helical" evidence="5">
    <location>
        <begin position="103"/>
        <end position="120"/>
    </location>
</feature>
<protein>
    <submittedName>
        <fullName evidence="7">Conjugal transfer protein TraR</fullName>
    </submittedName>
</protein>
<accession>A0A1V9GAC4</accession>
<keyword evidence="2 5" id="KW-0812">Transmembrane</keyword>
<evidence type="ECO:0000256" key="5">
    <source>
        <dbReference type="SAM" id="Phobius"/>
    </source>
</evidence>
<feature type="transmembrane region" description="Helical" evidence="5">
    <location>
        <begin position="71"/>
        <end position="91"/>
    </location>
</feature>
<evidence type="ECO:0000256" key="2">
    <source>
        <dbReference type="ARBA" id="ARBA00022692"/>
    </source>
</evidence>
<dbReference type="Proteomes" id="UP000192276">
    <property type="component" value="Unassembled WGS sequence"/>
</dbReference>
<feature type="domain" description="Sodium/calcium exchanger membrane region" evidence="6">
    <location>
        <begin position="167"/>
        <end position="304"/>
    </location>
</feature>